<feature type="chain" id="PRO_5014885398" evidence="1">
    <location>
        <begin position="30"/>
        <end position="443"/>
    </location>
</feature>
<dbReference type="EMBL" id="NFEZ01000001">
    <property type="protein sequence ID" value="PLT48199.1"/>
    <property type="molecule type" value="Genomic_DNA"/>
</dbReference>
<evidence type="ECO:0000313" key="2">
    <source>
        <dbReference type="EMBL" id="PLT48199.1"/>
    </source>
</evidence>
<dbReference type="AlphaFoldDB" id="A0A2N5NCX3"/>
<protein>
    <submittedName>
        <fullName evidence="2">Uncharacterized protein</fullName>
    </submittedName>
</protein>
<comment type="caution">
    <text evidence="2">The sequence shown here is derived from an EMBL/GenBank/DDBJ whole genome shotgun (WGS) entry which is preliminary data.</text>
</comment>
<keyword evidence="3" id="KW-1185">Reference proteome</keyword>
<dbReference type="Gene3D" id="2.120.10.30">
    <property type="entry name" value="TolB, C-terminal domain"/>
    <property type="match status" value="1"/>
</dbReference>
<keyword evidence="1" id="KW-0732">Signal</keyword>
<feature type="signal peptide" evidence="1">
    <location>
        <begin position="1"/>
        <end position="29"/>
    </location>
</feature>
<dbReference type="RefSeq" id="WP_127464548.1">
    <property type="nucleotide sequence ID" value="NZ_BIMM01000070.1"/>
</dbReference>
<dbReference type="OrthoDB" id="2664279at2"/>
<gene>
    <name evidence="2" type="ORF">B8V81_0331</name>
</gene>
<dbReference type="SUPFAM" id="SSF69304">
    <property type="entry name" value="Tricorn protease N-terminal domain"/>
    <property type="match status" value="1"/>
</dbReference>
<name>A0A2N5NCX3_9BACL</name>
<proteinExistence type="predicted"/>
<reference evidence="2 3" key="1">
    <citation type="submission" date="2017-05" db="EMBL/GenBank/DDBJ databases">
        <title>Functional genome analysis of Paenibacillus pasadenensis strain R16: insights on endophytic life style and antifungal activity.</title>
        <authorList>
            <person name="Passera A."/>
            <person name="Marcolungo L."/>
            <person name="Casati P."/>
            <person name="Brasca M."/>
            <person name="Quaglino F."/>
            <person name="Delledonne M."/>
        </authorList>
    </citation>
    <scope>NUCLEOTIDE SEQUENCE [LARGE SCALE GENOMIC DNA]</scope>
    <source>
        <strain evidence="2 3">R16</strain>
    </source>
</reference>
<dbReference type="InterPro" id="IPR011042">
    <property type="entry name" value="6-blade_b-propeller_TolB-like"/>
</dbReference>
<evidence type="ECO:0000256" key="1">
    <source>
        <dbReference type="SAM" id="SignalP"/>
    </source>
</evidence>
<sequence>MKKSTITIVLTSALILVGAATSHIIQASAPNGPDPYQLEAVPYEGQISKVMRGESGSSLLVDSIGSNEYSKMMSILYPNGIVDAQGQEVPGIDNLVEVRERFIEEHMRALSLVGSTPIEIEKTPFTISIADESNGEYKSLFYKASIGKDTFVFPSEWGNQPFDFVSDSEKNIYIIYTDAGIWKIDPIALSAKKITADTYSGKDRQQIGQELTKLHPDAYLLWVSSVMISPDGKQVVYRTNRDSTRLDETSIWAIDLDSGKESQLVPPSVNNDILGFISDRDVVVGALADTRAIDVYDKSIIALDVPKVPNLRISAVQDGKIVISSHEEGSSTSTATVSSVDLSKGILTEISEISGYLDGEPRFSPSGTQVAIGYGDDPSVGVEDVMMVELSTKTQKLLSSSLQNKRSVKGNIIRFQWLNDETAVVETQTGSSFSSAVVNSTEK</sequence>
<evidence type="ECO:0000313" key="3">
    <source>
        <dbReference type="Proteomes" id="UP000234789"/>
    </source>
</evidence>
<accession>A0A2N5NCX3</accession>
<dbReference type="Proteomes" id="UP000234789">
    <property type="component" value="Unassembled WGS sequence"/>
</dbReference>
<organism evidence="2 3">
    <name type="scientific">Paenibacillus pasadenensis</name>
    <dbReference type="NCBI Taxonomy" id="217090"/>
    <lineage>
        <taxon>Bacteria</taxon>
        <taxon>Bacillati</taxon>
        <taxon>Bacillota</taxon>
        <taxon>Bacilli</taxon>
        <taxon>Bacillales</taxon>
        <taxon>Paenibacillaceae</taxon>
        <taxon>Paenibacillus</taxon>
    </lineage>
</organism>